<protein>
    <recommendedName>
        <fullName evidence="4">Protein kinase domain-containing protein</fullName>
    </recommendedName>
</protein>
<feature type="compositionally biased region" description="Basic and acidic residues" evidence="1">
    <location>
        <begin position="305"/>
        <end position="315"/>
    </location>
</feature>
<dbReference type="PANTHER" id="PTHR37171">
    <property type="entry name" value="SERINE/THREONINE-PROTEIN KINASE YRZF-RELATED"/>
    <property type="match status" value="1"/>
</dbReference>
<dbReference type="GeneID" id="26244581"/>
<gene>
    <name evidence="2" type="ORF">G6M90_00g062470</name>
</gene>
<feature type="region of interest" description="Disordered" evidence="1">
    <location>
        <begin position="295"/>
        <end position="358"/>
    </location>
</feature>
<feature type="compositionally biased region" description="Polar residues" evidence="1">
    <location>
        <begin position="249"/>
        <end position="259"/>
    </location>
</feature>
<feature type="region of interest" description="Disordered" evidence="1">
    <location>
        <begin position="249"/>
        <end position="281"/>
    </location>
</feature>
<evidence type="ECO:0008006" key="4">
    <source>
        <dbReference type="Google" id="ProtNLM"/>
    </source>
</evidence>
<dbReference type="InterPro" id="IPR052396">
    <property type="entry name" value="Meiotic_Drive_Suppr_Kinase"/>
</dbReference>
<dbReference type="Gene3D" id="1.10.510.10">
    <property type="entry name" value="Transferase(Phosphotransferase) domain 1"/>
    <property type="match status" value="1"/>
</dbReference>
<dbReference type="PANTHER" id="PTHR37171:SF1">
    <property type="entry name" value="SERINE_THREONINE-PROTEIN KINASE YRZF-RELATED"/>
    <property type="match status" value="1"/>
</dbReference>
<dbReference type="AlphaFoldDB" id="A0A7D5Z2R7"/>
<dbReference type="SUPFAM" id="SSF56112">
    <property type="entry name" value="Protein kinase-like (PK-like)"/>
    <property type="match status" value="1"/>
</dbReference>
<dbReference type="InterPro" id="IPR011009">
    <property type="entry name" value="Kinase-like_dom_sf"/>
</dbReference>
<name>A0A7D5Z2R7_9HYPO</name>
<reference evidence="2 3" key="1">
    <citation type="submission" date="2020-07" db="EMBL/GenBank/DDBJ databases">
        <title>Telomere length de novo assembly of all 7 chromosomes of the fungus, Metarhizium brunneum, using a novel assembly pipeline.</title>
        <authorList>
            <person name="Saud z."/>
            <person name="Kortsinoglou A."/>
            <person name="Kouvelis V.N."/>
            <person name="Butt T.M."/>
        </authorList>
    </citation>
    <scope>NUCLEOTIDE SEQUENCE [LARGE SCALE GENOMIC DNA]</scope>
    <source>
        <strain evidence="2 3">4556</strain>
    </source>
</reference>
<evidence type="ECO:0000256" key="1">
    <source>
        <dbReference type="SAM" id="MobiDB-lite"/>
    </source>
</evidence>
<dbReference type="OrthoDB" id="4941486at2759"/>
<keyword evidence="3" id="KW-1185">Reference proteome</keyword>
<sequence>MSQPISSEQGLLFYDRFTREHHIRDIIAQLREIPAAREEFNLGDGIEFESHINALEQPDTIEELPKPPTTINKPIADVFCITRVDGKARDVTLTCEQKPPHKLPLETIRAGLRPMDLWEEMVNSNKIPADPTEKLKYNATRLVCSALVQTYHVMMQNGLPFSYLTIGPDADLLLWVPEEHPHILHYYLVELSGKNINPDDMIEQPTTSVTSVLCLLIMSLESRPRSQQWRNEARRQLKVWVTSFDSIRSASKTPGASQNTEPYSSETEHPSPEPSSEYLPSSSLLNASAANKGVAARSGGCCAPSDKEAQERDTSPDSSASDAGQGRLARKRGFSNVSAPSESTRQRDPPVPGGYQPPRHDAKFCSQLCISGLQNNAQLDNDCPNVNVHRRQSKQSRHPISAHELLLKLKEQLDENIDANCTPFADRGSYAVPFKLTLAAYGYTIVGKGTTSTRWGEVSKEIQAYKILQKLQGGAVPVFLGSIDLAKWYFVIGAGEVRHMLIMACGGEEISQIQYDQLNDEIRRSEREIKSCGVIHGDLRRANMLWNEETRRVVIIDFHRAKLAARAPKRKRHRPPEISHAMRIRAK</sequence>
<dbReference type="Proteomes" id="UP000510686">
    <property type="component" value="Chromosome 3"/>
</dbReference>
<dbReference type="EMBL" id="CP058934">
    <property type="protein sequence ID" value="QLI69663.1"/>
    <property type="molecule type" value="Genomic_DNA"/>
</dbReference>
<dbReference type="KEGG" id="mbrn:26244581"/>
<dbReference type="RefSeq" id="XP_014542632.2">
    <property type="nucleotide sequence ID" value="XM_014687146.2"/>
</dbReference>
<accession>A0A7D5Z2R7</accession>
<evidence type="ECO:0000313" key="2">
    <source>
        <dbReference type="EMBL" id="QLI69663.1"/>
    </source>
</evidence>
<proteinExistence type="predicted"/>
<feature type="region of interest" description="Disordered" evidence="1">
    <location>
        <begin position="566"/>
        <end position="587"/>
    </location>
</feature>
<organism evidence="2 3">
    <name type="scientific">Metarhizium brunneum</name>
    <dbReference type="NCBI Taxonomy" id="500148"/>
    <lineage>
        <taxon>Eukaryota</taxon>
        <taxon>Fungi</taxon>
        <taxon>Dikarya</taxon>
        <taxon>Ascomycota</taxon>
        <taxon>Pezizomycotina</taxon>
        <taxon>Sordariomycetes</taxon>
        <taxon>Hypocreomycetidae</taxon>
        <taxon>Hypocreales</taxon>
        <taxon>Clavicipitaceae</taxon>
        <taxon>Metarhizium</taxon>
    </lineage>
</organism>
<evidence type="ECO:0000313" key="3">
    <source>
        <dbReference type="Proteomes" id="UP000510686"/>
    </source>
</evidence>